<evidence type="ECO:0000313" key="2">
    <source>
        <dbReference type="EMBL" id="KAK5080095.1"/>
    </source>
</evidence>
<dbReference type="AlphaFoldDB" id="A0AAN7QC89"/>
<name>A0AAN7QC89_9EURO</name>
<organism evidence="2 3">
    <name type="scientific">Lithohypha guttulata</name>
    <dbReference type="NCBI Taxonomy" id="1690604"/>
    <lineage>
        <taxon>Eukaryota</taxon>
        <taxon>Fungi</taxon>
        <taxon>Dikarya</taxon>
        <taxon>Ascomycota</taxon>
        <taxon>Pezizomycotina</taxon>
        <taxon>Eurotiomycetes</taxon>
        <taxon>Chaetothyriomycetidae</taxon>
        <taxon>Chaetothyriales</taxon>
        <taxon>Trichomeriaceae</taxon>
        <taxon>Lithohypha</taxon>
    </lineage>
</organism>
<reference evidence="2 3" key="1">
    <citation type="submission" date="2023-08" db="EMBL/GenBank/DDBJ databases">
        <title>Black Yeasts Isolated from many extreme environments.</title>
        <authorList>
            <person name="Coleine C."/>
            <person name="Stajich J.E."/>
            <person name="Selbmann L."/>
        </authorList>
    </citation>
    <scope>NUCLEOTIDE SEQUENCE [LARGE SCALE GENOMIC DNA]</scope>
    <source>
        <strain evidence="2 3">CCFEE 5910</strain>
    </source>
</reference>
<dbReference type="EMBL" id="JAVRRJ010000022">
    <property type="protein sequence ID" value="KAK5080095.1"/>
    <property type="molecule type" value="Genomic_DNA"/>
</dbReference>
<feature type="coiled-coil region" evidence="1">
    <location>
        <begin position="1"/>
        <end position="48"/>
    </location>
</feature>
<protein>
    <submittedName>
        <fullName evidence="2">Uncharacterized protein</fullName>
    </submittedName>
</protein>
<keyword evidence="3" id="KW-1185">Reference proteome</keyword>
<evidence type="ECO:0000313" key="3">
    <source>
        <dbReference type="Proteomes" id="UP001309876"/>
    </source>
</evidence>
<comment type="caution">
    <text evidence="2">The sequence shown here is derived from an EMBL/GenBank/DDBJ whole genome shotgun (WGS) entry which is preliminary data.</text>
</comment>
<keyword evidence="1" id="KW-0175">Coiled coil</keyword>
<gene>
    <name evidence="2" type="ORF">LTR05_008806</name>
</gene>
<proteinExistence type="predicted"/>
<accession>A0AAN7QC89</accession>
<sequence length="141" mass="16311">MASTTRQLEEYKDRVRQKKTDGTIRVELTSLKSELQKKDNELEELHIKYNKVKPSNDSGIDGLRADLPVDLREQDCQPEEREDQIDNRGHKGQFRPITTCKAHAGSRSCFKTKYAVITSQRYGSISSTWAADIHRCWTLER</sequence>
<dbReference type="Proteomes" id="UP001309876">
    <property type="component" value="Unassembled WGS sequence"/>
</dbReference>
<evidence type="ECO:0000256" key="1">
    <source>
        <dbReference type="SAM" id="Coils"/>
    </source>
</evidence>